<name>A0ABU5EMV8_9FLAO</name>
<keyword evidence="3" id="KW-1185">Reference proteome</keyword>
<dbReference type="SUPFAM" id="SSF82185">
    <property type="entry name" value="Histone H3 K4-specific methyltransferase SET7/9 N-terminal domain"/>
    <property type="match status" value="2"/>
</dbReference>
<dbReference type="Gene3D" id="3.30.1150.10">
    <property type="match status" value="1"/>
</dbReference>
<evidence type="ECO:0000313" key="2">
    <source>
        <dbReference type="EMBL" id="MDY2587389.1"/>
    </source>
</evidence>
<reference evidence="2 3" key="1">
    <citation type="submission" date="2023-11" db="EMBL/GenBank/DDBJ databases">
        <title>Winogradskyella pelagius sp. nov., isolated from coastal sediment.</title>
        <authorList>
            <person name="Li F."/>
        </authorList>
    </citation>
    <scope>NUCLEOTIDE SEQUENCE [LARGE SCALE GENOMIC DNA]</scope>
    <source>
        <strain evidence="2 3">KCTC 23502</strain>
    </source>
</reference>
<sequence length="358" mass="41530">MRQTIILIVYLFSIQFLLAQDKPDGPYQNFYDTGELFVVGQYKNDERVGEWKQYYKNGQVSRIYSYTDGELNKEEINFYDTGIVSKKIVKVDEDFIVYGYYESGELEYERQLTSGYYKGFYEDGGLEIEANYFEDELAGKWKLYNEDGKLEWIVTYEDGYRNGPYEQFYSNGKLKVEGTILKEKKQGIEMRYDENQTLIWKGYYNNDKFSDIWIRYDENGEKVEKIKIKDDPSILNLEATKVPDGVIQKVPVYPGCEVVFGNKARKKCINEGVSKFIGAKFNTTLASRLGLYGRQRIILNFKIDKEGKVTDAKARAYHPGLVEEAIRVINLLPTVKPGEQRGEPVTIPFSIPIIFVVE</sequence>
<organism evidence="2 3">
    <name type="scientific">Winogradskyella aquimaris</name>
    <dbReference type="NCBI Taxonomy" id="864074"/>
    <lineage>
        <taxon>Bacteria</taxon>
        <taxon>Pseudomonadati</taxon>
        <taxon>Bacteroidota</taxon>
        <taxon>Flavobacteriia</taxon>
        <taxon>Flavobacteriales</taxon>
        <taxon>Flavobacteriaceae</taxon>
        <taxon>Winogradskyella</taxon>
    </lineage>
</organism>
<dbReference type="Pfam" id="PF03544">
    <property type="entry name" value="TonB_C"/>
    <property type="match status" value="1"/>
</dbReference>
<dbReference type="RefSeq" id="WP_320555755.1">
    <property type="nucleotide sequence ID" value="NZ_JAXDAE010000007.1"/>
</dbReference>
<dbReference type="SUPFAM" id="SSF74653">
    <property type="entry name" value="TolA/TonB C-terminal domain"/>
    <property type="match status" value="1"/>
</dbReference>
<dbReference type="InterPro" id="IPR037682">
    <property type="entry name" value="TonB_C"/>
</dbReference>
<dbReference type="Gene3D" id="3.90.930.1">
    <property type="match status" value="1"/>
</dbReference>
<protein>
    <submittedName>
        <fullName evidence="2">Energy transducer TonB</fullName>
    </submittedName>
</protein>
<evidence type="ECO:0000313" key="3">
    <source>
        <dbReference type="Proteomes" id="UP001285855"/>
    </source>
</evidence>
<dbReference type="Pfam" id="PF07661">
    <property type="entry name" value="MORN_2"/>
    <property type="match status" value="4"/>
</dbReference>
<feature type="domain" description="TonB C-terminal" evidence="1">
    <location>
        <begin position="287"/>
        <end position="356"/>
    </location>
</feature>
<dbReference type="InterPro" id="IPR011652">
    <property type="entry name" value="MORN_2"/>
</dbReference>
<accession>A0ABU5EMV8</accession>
<comment type="caution">
    <text evidence="2">The sequence shown here is derived from an EMBL/GenBank/DDBJ whole genome shotgun (WGS) entry which is preliminary data.</text>
</comment>
<proteinExistence type="predicted"/>
<gene>
    <name evidence="2" type="ORF">SNF14_08570</name>
</gene>
<dbReference type="Proteomes" id="UP001285855">
    <property type="component" value="Unassembled WGS sequence"/>
</dbReference>
<dbReference type="EMBL" id="JAXDAE010000007">
    <property type="protein sequence ID" value="MDY2587389.1"/>
    <property type="molecule type" value="Genomic_DNA"/>
</dbReference>
<evidence type="ECO:0000259" key="1">
    <source>
        <dbReference type="Pfam" id="PF03544"/>
    </source>
</evidence>
<dbReference type="Gene3D" id="2.20.110.10">
    <property type="entry name" value="Histone H3 K4-specific methyltransferase SET7/9 N-terminal domain"/>
    <property type="match status" value="1"/>
</dbReference>